<accession>A0A8B8DK42</accession>
<evidence type="ECO:0000256" key="7">
    <source>
        <dbReference type="ARBA" id="ARBA00022884"/>
    </source>
</evidence>
<feature type="domain" description="Nanos-type" evidence="9">
    <location>
        <begin position="69"/>
        <end position="123"/>
    </location>
</feature>
<dbReference type="Pfam" id="PF05741">
    <property type="entry name" value="zf-nanos"/>
    <property type="match status" value="1"/>
</dbReference>
<keyword evidence="5" id="KW-0862">Zinc</keyword>
<dbReference type="GO" id="GO:0003723">
    <property type="term" value="F:RNA binding"/>
    <property type="evidence" value="ECO:0007669"/>
    <property type="project" value="UniProtKB-UniRule"/>
</dbReference>
<reference evidence="11" key="1">
    <citation type="submission" date="2025-08" db="UniProtKB">
        <authorList>
            <consortium name="RefSeq"/>
        </authorList>
    </citation>
    <scope>IDENTIFICATION</scope>
    <source>
        <tissue evidence="11">Whole sample</tissue>
    </source>
</reference>
<evidence type="ECO:0000259" key="9">
    <source>
        <dbReference type="PROSITE" id="PS51522"/>
    </source>
</evidence>
<dbReference type="PROSITE" id="PS51522">
    <property type="entry name" value="ZF_NANOS"/>
    <property type="match status" value="1"/>
</dbReference>
<comment type="similarity">
    <text evidence="8">Belongs to the nanos family.</text>
</comment>
<dbReference type="Proteomes" id="UP000694844">
    <property type="component" value="Chromosome 3"/>
</dbReference>
<dbReference type="GeneID" id="111127277"/>
<keyword evidence="4 8" id="KW-0863">Zinc-finger</keyword>
<dbReference type="InterPro" id="IPR024161">
    <property type="entry name" value="Znf_nanos-typ"/>
</dbReference>
<keyword evidence="7 8" id="KW-0694">RNA-binding</keyword>
<protein>
    <submittedName>
        <fullName evidence="11">Nanos homolog 2-like</fullName>
    </submittedName>
</protein>
<evidence type="ECO:0000256" key="1">
    <source>
        <dbReference type="ARBA" id="ARBA00004496"/>
    </source>
</evidence>
<keyword evidence="3" id="KW-0479">Metal-binding</keyword>
<organism evidence="10 11">
    <name type="scientific">Crassostrea virginica</name>
    <name type="common">Eastern oyster</name>
    <dbReference type="NCBI Taxonomy" id="6565"/>
    <lineage>
        <taxon>Eukaryota</taxon>
        <taxon>Metazoa</taxon>
        <taxon>Spiralia</taxon>
        <taxon>Lophotrochozoa</taxon>
        <taxon>Mollusca</taxon>
        <taxon>Bivalvia</taxon>
        <taxon>Autobranchia</taxon>
        <taxon>Pteriomorphia</taxon>
        <taxon>Ostreida</taxon>
        <taxon>Ostreoidea</taxon>
        <taxon>Ostreidae</taxon>
        <taxon>Crassostrea</taxon>
    </lineage>
</organism>
<sequence>MEENKRKNALETDEGIATCQSDVVTDNLSRLMDLMKTWDTAAPWLPSGPPPPPPVDRGAWRTFPKFGGHCNFCKKNGESREVYCSHQLRDDVGRVTCPVLFRYRCPWCGATGENAHTVSYCPVNPYRCSSVLTSRTPRKSCGCLRNCHHHYSRKH</sequence>
<name>A0A8B8DK42_CRAVI</name>
<gene>
    <name evidence="11" type="primary">LOC111127277</name>
</gene>
<dbReference type="GO" id="GO:0008270">
    <property type="term" value="F:zinc ion binding"/>
    <property type="evidence" value="ECO:0007669"/>
    <property type="project" value="UniProtKB-KW"/>
</dbReference>
<keyword evidence="10" id="KW-1185">Reference proteome</keyword>
<evidence type="ECO:0000256" key="8">
    <source>
        <dbReference type="PROSITE-ProRule" id="PRU00855"/>
    </source>
</evidence>
<dbReference type="GO" id="GO:0005737">
    <property type="term" value="C:cytoplasm"/>
    <property type="evidence" value="ECO:0007669"/>
    <property type="project" value="UniProtKB-SubCell"/>
</dbReference>
<dbReference type="RefSeq" id="XP_022328090.1">
    <property type="nucleotide sequence ID" value="XM_022472382.1"/>
</dbReference>
<evidence type="ECO:0000313" key="10">
    <source>
        <dbReference type="Proteomes" id="UP000694844"/>
    </source>
</evidence>
<dbReference type="KEGG" id="cvn:111127277"/>
<dbReference type="GO" id="GO:0006417">
    <property type="term" value="P:regulation of translation"/>
    <property type="evidence" value="ECO:0007669"/>
    <property type="project" value="UniProtKB-UniRule"/>
</dbReference>
<evidence type="ECO:0000256" key="2">
    <source>
        <dbReference type="ARBA" id="ARBA00022490"/>
    </source>
</evidence>
<evidence type="ECO:0000256" key="6">
    <source>
        <dbReference type="ARBA" id="ARBA00022845"/>
    </source>
</evidence>
<keyword evidence="6 8" id="KW-0810">Translation regulation</keyword>
<dbReference type="OrthoDB" id="10010129at2759"/>
<dbReference type="AlphaFoldDB" id="A0A8B8DK42"/>
<comment type="subcellular location">
    <subcellularLocation>
        <location evidence="1">Cytoplasm</location>
    </subcellularLocation>
</comment>
<dbReference type="InterPro" id="IPR038129">
    <property type="entry name" value="Nanos_sf"/>
</dbReference>
<dbReference type="InterPro" id="IPR008705">
    <property type="entry name" value="Nanos/Xcar2"/>
</dbReference>
<keyword evidence="2" id="KW-0963">Cytoplasm</keyword>
<proteinExistence type="inferred from homology"/>
<dbReference type="Gene3D" id="4.10.60.30">
    <property type="entry name" value="Nanos, RNA-binding domain"/>
    <property type="match status" value="1"/>
</dbReference>
<evidence type="ECO:0000313" key="11">
    <source>
        <dbReference type="RefSeq" id="XP_022328090.1"/>
    </source>
</evidence>
<evidence type="ECO:0000256" key="4">
    <source>
        <dbReference type="ARBA" id="ARBA00022771"/>
    </source>
</evidence>
<dbReference type="PANTHER" id="PTHR12887">
    <property type="entry name" value="NANOS PROTEIN"/>
    <property type="match status" value="1"/>
</dbReference>
<evidence type="ECO:0000256" key="5">
    <source>
        <dbReference type="ARBA" id="ARBA00022833"/>
    </source>
</evidence>
<evidence type="ECO:0000256" key="3">
    <source>
        <dbReference type="ARBA" id="ARBA00022723"/>
    </source>
</evidence>